<accession>A0AB33KB16</accession>
<dbReference type="KEGG" id="stcm:SCMC78_07010"/>
<proteinExistence type="predicted"/>
<protein>
    <submittedName>
        <fullName evidence="1">Uncharacterized protein</fullName>
    </submittedName>
</protein>
<dbReference type="AlphaFoldDB" id="A0AB33KB16"/>
<sequence length="94" mass="9371">MQADGESGGPGAGELLGEDGAVAEVVAAAAPVLLRDGEAQQSRAPGGEPGLARDDAVLLPLLVVREDLLGQEGPDGLAERVVLLGEDLPLHGVS</sequence>
<dbReference type="EMBL" id="AP035884">
    <property type="protein sequence ID" value="BFP50894.1"/>
    <property type="molecule type" value="Genomic_DNA"/>
</dbReference>
<name>A0AB33KB16_9ACTN</name>
<reference evidence="1" key="1">
    <citation type="submission" date="2024-07" db="EMBL/GenBank/DDBJ databases">
        <title>Complete genome sequences of cellulolytic bacteria, Kitasatospora sp. CMC57 and Streptomyces sp. CMC78, isolated from Japanese agricultural soil.</title>
        <authorList>
            <person name="Hashimoto T."/>
            <person name="Ito M."/>
            <person name="Iwamoto M."/>
            <person name="Fukahori D."/>
            <person name="Shoda T."/>
            <person name="Sakoda M."/>
            <person name="Morohoshi T."/>
            <person name="Mitsuboshi M."/>
            <person name="Nishizawa T."/>
        </authorList>
    </citation>
    <scope>NUCLEOTIDE SEQUENCE</scope>
    <source>
        <strain evidence="1">CMC78</strain>
    </source>
</reference>
<gene>
    <name evidence="1" type="ORF">SCMC78_07010</name>
</gene>
<evidence type="ECO:0000313" key="1">
    <source>
        <dbReference type="EMBL" id="BFP50894.1"/>
    </source>
</evidence>
<organism evidence="1">
    <name type="scientific">Streptomyces sp. CMC78</name>
    <dbReference type="NCBI Taxonomy" id="3231512"/>
    <lineage>
        <taxon>Bacteria</taxon>
        <taxon>Bacillati</taxon>
        <taxon>Actinomycetota</taxon>
        <taxon>Actinomycetes</taxon>
        <taxon>Kitasatosporales</taxon>
        <taxon>Streptomycetaceae</taxon>
        <taxon>Streptomyces</taxon>
    </lineage>
</organism>